<evidence type="ECO:0000313" key="10">
    <source>
        <dbReference type="Proteomes" id="UP000295008"/>
    </source>
</evidence>
<dbReference type="GO" id="GO:0055085">
    <property type="term" value="P:transmembrane transport"/>
    <property type="evidence" value="ECO:0007669"/>
    <property type="project" value="InterPro"/>
</dbReference>
<gene>
    <name evidence="9" type="ORF">EDC14_100248</name>
</gene>
<dbReference type="InterPro" id="IPR000515">
    <property type="entry name" value="MetI-like"/>
</dbReference>
<comment type="subcellular location">
    <subcellularLocation>
        <location evidence="1 7">Cell membrane</location>
        <topology evidence="1 7">Multi-pass membrane protein</topology>
    </subcellularLocation>
</comment>
<dbReference type="InterPro" id="IPR035906">
    <property type="entry name" value="MetI-like_sf"/>
</dbReference>
<dbReference type="PANTHER" id="PTHR43744:SF12">
    <property type="entry name" value="ABC TRANSPORTER PERMEASE PROTEIN MG189-RELATED"/>
    <property type="match status" value="1"/>
</dbReference>
<evidence type="ECO:0000256" key="6">
    <source>
        <dbReference type="ARBA" id="ARBA00023136"/>
    </source>
</evidence>
<dbReference type="OrthoDB" id="187395at2"/>
<evidence type="ECO:0000256" key="1">
    <source>
        <dbReference type="ARBA" id="ARBA00004651"/>
    </source>
</evidence>
<feature type="domain" description="ABC transmembrane type-1" evidence="8">
    <location>
        <begin position="83"/>
        <end position="274"/>
    </location>
</feature>
<sequence length="289" mass="31628">MANEILAGAGAMRNRHGLNTVAFLSQIVLVGAAAATLIPMVWVLVSSLKDNNQIFAASFSLPRVWHFENYARAWVVGNIGSCFLNSGLVSLVSVLGILYIAAMAAYALARYQFRLNFALYTYFLMGLMIPWASNLLPLFLTLKAIRAYDTLWALILPYVAFELPFAIFILTGFMKTIPGELEEAALIDGGSRWIVFTRVILPLSKPALATVAVLTFLDVWNEYLFALVFLNNPAKFTLPLGLAAFQTARVAQYGVIMAGIIISVIPVLILYVLLQKQVIKGMTAGALKG</sequence>
<comment type="caution">
    <text evidence="9">The sequence shown here is derived from an EMBL/GenBank/DDBJ whole genome shotgun (WGS) entry which is preliminary data.</text>
</comment>
<keyword evidence="6 7" id="KW-0472">Membrane</keyword>
<dbReference type="GO" id="GO:0005886">
    <property type="term" value="C:plasma membrane"/>
    <property type="evidence" value="ECO:0007669"/>
    <property type="project" value="UniProtKB-SubCell"/>
</dbReference>
<reference evidence="9 10" key="1">
    <citation type="submission" date="2019-03" db="EMBL/GenBank/DDBJ databases">
        <title>Genomic Encyclopedia of Type Strains, Phase IV (KMG-IV): sequencing the most valuable type-strain genomes for metagenomic binning, comparative biology and taxonomic classification.</title>
        <authorList>
            <person name="Goeker M."/>
        </authorList>
    </citation>
    <scope>NUCLEOTIDE SEQUENCE [LARGE SCALE GENOMIC DNA]</scope>
    <source>
        <strain evidence="9 10">LX-B</strain>
    </source>
</reference>
<feature type="transmembrane region" description="Helical" evidence="7">
    <location>
        <begin position="152"/>
        <end position="173"/>
    </location>
</feature>
<comment type="similarity">
    <text evidence="7">Belongs to the binding-protein-dependent transport system permease family.</text>
</comment>
<accession>A0A4R1S9X4</accession>
<dbReference type="PROSITE" id="PS50928">
    <property type="entry name" value="ABC_TM1"/>
    <property type="match status" value="1"/>
</dbReference>
<dbReference type="RefSeq" id="WP_132012482.1">
    <property type="nucleotide sequence ID" value="NZ_SLUN01000002.1"/>
</dbReference>
<proteinExistence type="inferred from homology"/>
<keyword evidence="3" id="KW-1003">Cell membrane</keyword>
<evidence type="ECO:0000259" key="8">
    <source>
        <dbReference type="PROSITE" id="PS50928"/>
    </source>
</evidence>
<feature type="transmembrane region" description="Helical" evidence="7">
    <location>
        <begin position="88"/>
        <end position="108"/>
    </location>
</feature>
<protein>
    <submittedName>
        <fullName evidence="9">Carbohydrate ABC transporter membrane protein 2 (CUT1 family)</fullName>
    </submittedName>
</protein>
<keyword evidence="10" id="KW-1185">Reference proteome</keyword>
<feature type="transmembrane region" description="Helical" evidence="7">
    <location>
        <begin position="120"/>
        <end position="140"/>
    </location>
</feature>
<evidence type="ECO:0000256" key="7">
    <source>
        <dbReference type="RuleBase" id="RU363032"/>
    </source>
</evidence>
<feature type="transmembrane region" description="Helical" evidence="7">
    <location>
        <begin position="250"/>
        <end position="274"/>
    </location>
</feature>
<dbReference type="Gene3D" id="1.10.3720.10">
    <property type="entry name" value="MetI-like"/>
    <property type="match status" value="1"/>
</dbReference>
<evidence type="ECO:0000256" key="2">
    <source>
        <dbReference type="ARBA" id="ARBA00022448"/>
    </source>
</evidence>
<organism evidence="9 10">
    <name type="scientific">Hydrogenispora ethanolica</name>
    <dbReference type="NCBI Taxonomy" id="1082276"/>
    <lineage>
        <taxon>Bacteria</taxon>
        <taxon>Bacillati</taxon>
        <taxon>Bacillota</taxon>
        <taxon>Hydrogenispora</taxon>
    </lineage>
</organism>
<dbReference type="CDD" id="cd06261">
    <property type="entry name" value="TM_PBP2"/>
    <property type="match status" value="1"/>
</dbReference>
<dbReference type="SUPFAM" id="SSF161098">
    <property type="entry name" value="MetI-like"/>
    <property type="match status" value="1"/>
</dbReference>
<keyword evidence="2 7" id="KW-0813">Transport</keyword>
<dbReference type="Pfam" id="PF00528">
    <property type="entry name" value="BPD_transp_1"/>
    <property type="match status" value="1"/>
</dbReference>
<dbReference type="AlphaFoldDB" id="A0A4R1S9X4"/>
<dbReference type="EMBL" id="SLUN01000002">
    <property type="protein sequence ID" value="TCL76295.1"/>
    <property type="molecule type" value="Genomic_DNA"/>
</dbReference>
<dbReference type="PANTHER" id="PTHR43744">
    <property type="entry name" value="ABC TRANSPORTER PERMEASE PROTEIN MG189-RELATED-RELATED"/>
    <property type="match status" value="1"/>
</dbReference>
<evidence type="ECO:0000256" key="3">
    <source>
        <dbReference type="ARBA" id="ARBA00022475"/>
    </source>
</evidence>
<keyword evidence="5 7" id="KW-1133">Transmembrane helix</keyword>
<evidence type="ECO:0000256" key="5">
    <source>
        <dbReference type="ARBA" id="ARBA00022989"/>
    </source>
</evidence>
<keyword evidence="4 7" id="KW-0812">Transmembrane</keyword>
<dbReference type="Proteomes" id="UP000295008">
    <property type="component" value="Unassembled WGS sequence"/>
</dbReference>
<evidence type="ECO:0000256" key="4">
    <source>
        <dbReference type="ARBA" id="ARBA00022692"/>
    </source>
</evidence>
<feature type="transmembrane region" description="Helical" evidence="7">
    <location>
        <begin position="21"/>
        <end position="45"/>
    </location>
</feature>
<evidence type="ECO:0000313" key="9">
    <source>
        <dbReference type="EMBL" id="TCL76295.1"/>
    </source>
</evidence>
<name>A0A4R1S9X4_HYDET</name>